<dbReference type="KEGG" id="cpas:Clopa_3329"/>
<evidence type="ECO:0000313" key="3">
    <source>
        <dbReference type="Proteomes" id="UP000013523"/>
    </source>
</evidence>
<dbReference type="InterPro" id="IPR029058">
    <property type="entry name" value="AB_hydrolase_fold"/>
</dbReference>
<name>R4K8U8_CLOPA</name>
<gene>
    <name evidence="2" type="ORF">Clopa_3329</name>
</gene>
<dbReference type="EMBL" id="CP003261">
    <property type="protein sequence ID" value="AGK98126.1"/>
    <property type="molecule type" value="Genomic_DNA"/>
</dbReference>
<dbReference type="PATRIC" id="fig|86416.3.peg.3321"/>
<protein>
    <recommendedName>
        <fullName evidence="1">AB hydrolase-1 domain-containing protein</fullName>
    </recommendedName>
</protein>
<dbReference type="RefSeq" id="WP_015616411.1">
    <property type="nucleotide sequence ID" value="NC_021182.1"/>
</dbReference>
<dbReference type="InterPro" id="IPR000073">
    <property type="entry name" value="AB_hydrolase_1"/>
</dbReference>
<accession>R4K8U8</accession>
<dbReference type="AlphaFoldDB" id="R4K8U8"/>
<dbReference type="eggNOG" id="COG2267">
    <property type="taxonomic scope" value="Bacteria"/>
</dbReference>
<dbReference type="Gene3D" id="3.40.50.1820">
    <property type="entry name" value="alpha/beta hydrolase"/>
    <property type="match status" value="1"/>
</dbReference>
<dbReference type="PRINTS" id="PR00111">
    <property type="entry name" value="ABHYDROLASE"/>
</dbReference>
<dbReference type="OrthoDB" id="5513277at2"/>
<evidence type="ECO:0000313" key="2">
    <source>
        <dbReference type="EMBL" id="AGK98126.1"/>
    </source>
</evidence>
<dbReference type="STRING" id="86416.Clopa_3329"/>
<dbReference type="Pfam" id="PF00561">
    <property type="entry name" value="Abhydrolase_1"/>
    <property type="match status" value="1"/>
</dbReference>
<sequence>MPKKSIYKNSKCEKEMLELYDTLLSRLDIEYEEIMINTRFGYTHILVVGDKDAPPLVTIHGGNGINPLNLRLFLTLTKHFRIYAPDVIGFPGRSAQVRLSPKDNSYGEWVIDVLDQLNLKSVPFVTSSFSSGILLQVAAIAPARISQAVLHVPSGISHGAILPMITKLMIPWILYTIFPSRNRLLKAFAPMMTETNEDFLEFSDAMLRTYKMEMKGPREVSKEELKGFIAPTFVIAAKDDIFFPADSVIPRAKTIFQNLVKTECIDGGNLSSKNTLEYVNHKIVEFINEYN</sequence>
<organism evidence="2 3">
    <name type="scientific">Clostridium pasteurianum BC1</name>
    <dbReference type="NCBI Taxonomy" id="86416"/>
    <lineage>
        <taxon>Bacteria</taxon>
        <taxon>Bacillati</taxon>
        <taxon>Bacillota</taxon>
        <taxon>Clostridia</taxon>
        <taxon>Eubacteriales</taxon>
        <taxon>Clostridiaceae</taxon>
        <taxon>Clostridium</taxon>
    </lineage>
</organism>
<evidence type="ECO:0000259" key="1">
    <source>
        <dbReference type="Pfam" id="PF00561"/>
    </source>
</evidence>
<proteinExistence type="predicted"/>
<reference evidence="2 3" key="1">
    <citation type="submission" date="2012-01" db="EMBL/GenBank/DDBJ databases">
        <title>Complete sequence of chromosome of Clostridium pasteurianum BC1.</title>
        <authorList>
            <consortium name="US DOE Joint Genome Institute"/>
            <person name="Lucas S."/>
            <person name="Han J."/>
            <person name="Lapidus A."/>
            <person name="Cheng J.-F."/>
            <person name="Goodwin L."/>
            <person name="Pitluck S."/>
            <person name="Peters L."/>
            <person name="Mikhailova N."/>
            <person name="Teshima H."/>
            <person name="Detter J.C."/>
            <person name="Han C."/>
            <person name="Tapia R."/>
            <person name="Land M."/>
            <person name="Hauser L."/>
            <person name="Kyrpides N."/>
            <person name="Ivanova N."/>
            <person name="Pagani I."/>
            <person name="Dunn J."/>
            <person name="Taghavi S."/>
            <person name="Francis A."/>
            <person name="van der Lelie D."/>
            <person name="Woyke T."/>
        </authorList>
    </citation>
    <scope>NUCLEOTIDE SEQUENCE [LARGE SCALE GENOMIC DNA]</scope>
    <source>
        <strain evidence="2 3">BC1</strain>
    </source>
</reference>
<keyword evidence="3" id="KW-1185">Reference proteome</keyword>
<dbReference type="Proteomes" id="UP000013523">
    <property type="component" value="Chromosome"/>
</dbReference>
<dbReference type="SUPFAM" id="SSF53474">
    <property type="entry name" value="alpha/beta-Hydrolases"/>
    <property type="match status" value="1"/>
</dbReference>
<dbReference type="HOGENOM" id="CLU_020336_27_0_9"/>
<feature type="domain" description="AB hydrolase-1" evidence="1">
    <location>
        <begin position="54"/>
        <end position="163"/>
    </location>
</feature>